<dbReference type="RefSeq" id="WP_138722015.1">
    <property type="nucleotide sequence ID" value="NZ_SSHJ02000001.1"/>
</dbReference>
<organism evidence="2 3">
    <name type="scientific">Pedobacter ureilyticus</name>
    <dbReference type="NCBI Taxonomy" id="1393051"/>
    <lineage>
        <taxon>Bacteria</taxon>
        <taxon>Pseudomonadati</taxon>
        <taxon>Bacteroidota</taxon>
        <taxon>Sphingobacteriia</taxon>
        <taxon>Sphingobacteriales</taxon>
        <taxon>Sphingobacteriaceae</taxon>
        <taxon>Pedobacter</taxon>
    </lineage>
</organism>
<reference evidence="2 3" key="1">
    <citation type="submission" date="2024-12" db="EMBL/GenBank/DDBJ databases">
        <authorList>
            <person name="Hu S."/>
        </authorList>
    </citation>
    <scope>NUCLEOTIDE SEQUENCE [LARGE SCALE GENOMIC DNA]</scope>
    <source>
        <strain evidence="2 3">THG-T11</strain>
    </source>
</reference>
<evidence type="ECO:0000256" key="1">
    <source>
        <dbReference type="SAM" id="SignalP"/>
    </source>
</evidence>
<accession>A0ABW9J3Z4</accession>
<evidence type="ECO:0008006" key="4">
    <source>
        <dbReference type="Google" id="ProtNLM"/>
    </source>
</evidence>
<gene>
    <name evidence="2" type="ORF">E6A44_004935</name>
</gene>
<evidence type="ECO:0000313" key="3">
    <source>
        <dbReference type="Proteomes" id="UP001517247"/>
    </source>
</evidence>
<evidence type="ECO:0000313" key="2">
    <source>
        <dbReference type="EMBL" id="MFN0254905.1"/>
    </source>
</evidence>
<keyword evidence="1" id="KW-0732">Signal</keyword>
<protein>
    <recommendedName>
        <fullName evidence="4">Lipoprotein</fullName>
    </recommendedName>
</protein>
<sequence>MKRIALLFAFILLLACNNTSQKAKNDIPSSTAASLDTTKMVGEENYAGVDTWLDDFKNFRQAVYLKDIKKLKTYFDFPVKDDGATIWHLCNLTEAEMQARKNRVADPELFYEQDLEQYYSKIFNADFVKTLLKVKSAKLYETHSNETPEFKTADHIYKLIAEYNPTDKVLSLNLAYANNAKDDEGNPVSEGEYNVIYSFKIVDGKRLKFSRIDIAG</sequence>
<dbReference type="Proteomes" id="UP001517247">
    <property type="component" value="Unassembled WGS sequence"/>
</dbReference>
<feature type="chain" id="PRO_5045302339" description="Lipoprotein" evidence="1">
    <location>
        <begin position="24"/>
        <end position="216"/>
    </location>
</feature>
<keyword evidence="3" id="KW-1185">Reference proteome</keyword>
<comment type="caution">
    <text evidence="2">The sequence shown here is derived from an EMBL/GenBank/DDBJ whole genome shotgun (WGS) entry which is preliminary data.</text>
</comment>
<proteinExistence type="predicted"/>
<feature type="signal peptide" evidence="1">
    <location>
        <begin position="1"/>
        <end position="23"/>
    </location>
</feature>
<dbReference type="EMBL" id="SSHJ02000001">
    <property type="protein sequence ID" value="MFN0254905.1"/>
    <property type="molecule type" value="Genomic_DNA"/>
</dbReference>
<dbReference type="PROSITE" id="PS51257">
    <property type="entry name" value="PROKAR_LIPOPROTEIN"/>
    <property type="match status" value="1"/>
</dbReference>
<name>A0ABW9J3Z4_9SPHI</name>